<dbReference type="InterPro" id="IPR008651">
    <property type="entry name" value="Uncharacterised_HicB"/>
</dbReference>
<name>A0A174HUB9_9FIRM</name>
<dbReference type="GO" id="GO:0006355">
    <property type="term" value="P:regulation of DNA-templated transcription"/>
    <property type="evidence" value="ECO:0007669"/>
    <property type="project" value="InterPro"/>
</dbReference>
<reference evidence="1 2" key="1">
    <citation type="submission" date="2015-09" db="EMBL/GenBank/DDBJ databases">
        <authorList>
            <consortium name="Pathogen Informatics"/>
        </authorList>
    </citation>
    <scope>NUCLEOTIDE SEQUENCE [LARGE SCALE GENOMIC DNA]</scope>
    <source>
        <strain evidence="1 2">2789STDY5834835</strain>
    </source>
</reference>
<dbReference type="Pfam" id="PF05534">
    <property type="entry name" value="HicB"/>
    <property type="match status" value="1"/>
</dbReference>
<evidence type="ECO:0000313" key="1">
    <source>
        <dbReference type="EMBL" id="CUO76738.1"/>
    </source>
</evidence>
<evidence type="ECO:0000313" key="2">
    <source>
        <dbReference type="Proteomes" id="UP000095679"/>
    </source>
</evidence>
<dbReference type="Proteomes" id="UP000095679">
    <property type="component" value="Unassembled WGS sequence"/>
</dbReference>
<dbReference type="SUPFAM" id="SSF143100">
    <property type="entry name" value="TTHA1013/TTHA0281-like"/>
    <property type="match status" value="1"/>
</dbReference>
<gene>
    <name evidence="1" type="ORF">ERS852450_02381</name>
</gene>
<dbReference type="InterPro" id="IPR035069">
    <property type="entry name" value="TTHA1013/TTHA0281-like"/>
</dbReference>
<dbReference type="InterPro" id="IPR010985">
    <property type="entry name" value="Ribbon_hlx_hlx"/>
</dbReference>
<dbReference type="RefSeq" id="WP_055299272.1">
    <property type="nucleotide sequence ID" value="NZ_BLYK01000035.1"/>
</dbReference>
<organism evidence="1 2">
    <name type="scientific">Anaerobutyricum hallii</name>
    <dbReference type="NCBI Taxonomy" id="39488"/>
    <lineage>
        <taxon>Bacteria</taxon>
        <taxon>Bacillati</taxon>
        <taxon>Bacillota</taxon>
        <taxon>Clostridia</taxon>
        <taxon>Lachnospirales</taxon>
        <taxon>Lachnospiraceae</taxon>
        <taxon>Anaerobutyricum</taxon>
    </lineage>
</organism>
<proteinExistence type="predicted"/>
<dbReference type="EMBL" id="CYZL01000024">
    <property type="protein sequence ID" value="CUO76738.1"/>
    <property type="molecule type" value="Genomic_DNA"/>
</dbReference>
<dbReference type="SUPFAM" id="SSF47598">
    <property type="entry name" value="Ribbon-helix-helix"/>
    <property type="match status" value="1"/>
</dbReference>
<accession>A0A174HUB9</accession>
<sequence length="113" mass="12750">MKNTMEYKGYIGSVEFSEEDCILYGKVMGIRSLISYEGETAKELLEDFHGAVDDYLTLCKENGIVPETAYKGSFNVRISPDLHKRLVLYTTAHEMSLNSYVEETLKNSPAAKI</sequence>
<protein>
    <submittedName>
        <fullName evidence="1">Uncharacterized protein encoded in hypervariable junctions of pilus gene clusters</fullName>
    </submittedName>
</protein>
<dbReference type="AlphaFoldDB" id="A0A174HUB9"/>